<dbReference type="Gene3D" id="3.10.450.50">
    <property type="match status" value="1"/>
</dbReference>
<dbReference type="GO" id="GO:0016853">
    <property type="term" value="F:isomerase activity"/>
    <property type="evidence" value="ECO:0007669"/>
    <property type="project" value="UniProtKB-KW"/>
</dbReference>
<accession>A0A369XTE8</accession>
<comment type="caution">
    <text evidence="2">The sequence shown here is derived from an EMBL/GenBank/DDBJ whole genome shotgun (WGS) entry which is preliminary data.</text>
</comment>
<evidence type="ECO:0000313" key="2">
    <source>
        <dbReference type="EMBL" id="RDE50668.1"/>
    </source>
</evidence>
<evidence type="ECO:0000313" key="3">
    <source>
        <dbReference type="Proteomes" id="UP000253831"/>
    </source>
</evidence>
<dbReference type="Pfam" id="PF13474">
    <property type="entry name" value="SnoaL_3"/>
    <property type="match status" value="1"/>
</dbReference>
<dbReference type="AlphaFoldDB" id="A0A369XTE8"/>
<evidence type="ECO:0000259" key="1">
    <source>
        <dbReference type="Pfam" id="PF13474"/>
    </source>
</evidence>
<gene>
    <name evidence="2" type="ORF">DVS81_10070</name>
</gene>
<sequence>MMKDQVEIQQLLERWALNTRTGKQDNILENHSESVVVYDVLPPMKYESAEEYRKSWDEWQPETTGESLFNLHDLKVVAGSDVAFAYGLIHCGGTLPDGINFEDWVRATFCLEKNGGKWVVTHQHISMPRG</sequence>
<dbReference type="Proteomes" id="UP000253831">
    <property type="component" value="Unassembled WGS sequence"/>
</dbReference>
<proteinExistence type="predicted"/>
<dbReference type="InterPro" id="IPR032710">
    <property type="entry name" value="NTF2-like_dom_sf"/>
</dbReference>
<dbReference type="EMBL" id="QPGA01000016">
    <property type="protein sequence ID" value="RDE50668.1"/>
    <property type="molecule type" value="Genomic_DNA"/>
</dbReference>
<organism evidence="2 3">
    <name type="scientific">Candidatus Accumulibacter meliphilus</name>
    <dbReference type="NCBI Taxonomy" id="2211374"/>
    <lineage>
        <taxon>Bacteria</taxon>
        <taxon>Pseudomonadati</taxon>
        <taxon>Pseudomonadota</taxon>
        <taxon>Betaproteobacteria</taxon>
        <taxon>Candidatus Accumulibacter</taxon>
    </lineage>
</organism>
<protein>
    <submittedName>
        <fullName evidence="2">Ketosteroid isomerase</fullName>
    </submittedName>
</protein>
<keyword evidence="2" id="KW-0413">Isomerase</keyword>
<reference evidence="2 3" key="1">
    <citation type="submission" date="2018-05" db="EMBL/GenBank/DDBJ databases">
        <title>Integrated omic analyses show evidence that a Ca. Accumulibacter phosphatis strain performs denitrification under micro-aerobic conditions.</title>
        <authorList>
            <person name="Camejo P.Y."/>
            <person name="Katherine M.D."/>
            <person name="Daniel N.R."/>
        </authorList>
    </citation>
    <scope>NUCLEOTIDE SEQUENCE [LARGE SCALE GENOMIC DNA]</scope>
    <source>
        <strain evidence="2">UW-LDO-IC</strain>
    </source>
</reference>
<name>A0A369XTE8_9PROT</name>
<dbReference type="InterPro" id="IPR037401">
    <property type="entry name" value="SnoaL-like"/>
</dbReference>
<dbReference type="SUPFAM" id="SSF54427">
    <property type="entry name" value="NTF2-like"/>
    <property type="match status" value="1"/>
</dbReference>
<feature type="domain" description="SnoaL-like" evidence="1">
    <location>
        <begin position="8"/>
        <end position="128"/>
    </location>
</feature>